<dbReference type="InterPro" id="IPR029277">
    <property type="entry name" value="SVWC_dom"/>
</dbReference>
<evidence type="ECO:0000256" key="2">
    <source>
        <dbReference type="ARBA" id="ARBA00022525"/>
    </source>
</evidence>
<organism evidence="5">
    <name type="scientific">Rhipicephalus pulchellus</name>
    <name type="common">Yellow backed tick</name>
    <name type="synonym">Dermacentor pulchellus</name>
    <dbReference type="NCBI Taxonomy" id="72859"/>
    <lineage>
        <taxon>Eukaryota</taxon>
        <taxon>Metazoa</taxon>
        <taxon>Ecdysozoa</taxon>
        <taxon>Arthropoda</taxon>
        <taxon>Chelicerata</taxon>
        <taxon>Arachnida</taxon>
        <taxon>Acari</taxon>
        <taxon>Parasitiformes</taxon>
        <taxon>Ixodida</taxon>
        <taxon>Ixodoidea</taxon>
        <taxon>Ixodidae</taxon>
        <taxon>Rhipicephalinae</taxon>
        <taxon>Rhipicephalus</taxon>
        <taxon>Rhipicephalus</taxon>
    </lineage>
</organism>
<evidence type="ECO:0000256" key="3">
    <source>
        <dbReference type="SAM" id="SignalP"/>
    </source>
</evidence>
<feature type="domain" description="Single" evidence="4">
    <location>
        <begin position="31"/>
        <end position="92"/>
    </location>
</feature>
<protein>
    <submittedName>
        <fullName evidence="5">Putative 8.9 kDa family member</fullName>
    </submittedName>
</protein>
<reference evidence="5" key="1">
    <citation type="submission" date="2012-11" db="EMBL/GenBank/DDBJ databases">
        <authorList>
            <person name="Lucero-Rivera Y.E."/>
            <person name="Tovar-Ramirez D."/>
        </authorList>
    </citation>
    <scope>NUCLEOTIDE SEQUENCE</scope>
    <source>
        <tissue evidence="5">Salivary gland</tissue>
    </source>
</reference>
<dbReference type="Pfam" id="PF15430">
    <property type="entry name" value="SVWC"/>
    <property type="match status" value="1"/>
</dbReference>
<evidence type="ECO:0000256" key="1">
    <source>
        <dbReference type="ARBA" id="ARBA00004613"/>
    </source>
</evidence>
<evidence type="ECO:0000259" key="4">
    <source>
        <dbReference type="SMART" id="SM01318"/>
    </source>
</evidence>
<name>L7MLX4_RHIPC</name>
<feature type="chain" id="PRO_5003981673" evidence="3">
    <location>
        <begin position="18"/>
        <end position="102"/>
    </location>
</feature>
<reference evidence="5" key="2">
    <citation type="journal article" date="2015" name="J. Proteomics">
        <title>Sexual differences in the sialomes of the zebra tick, Rhipicephalus pulchellus.</title>
        <authorList>
            <person name="Tan A.W."/>
            <person name="Francischetti I.M."/>
            <person name="Slovak M."/>
            <person name="Kini R.M."/>
            <person name="Ribeiro J.M."/>
        </authorList>
    </citation>
    <scope>NUCLEOTIDE SEQUENCE</scope>
    <source>
        <tissue evidence="5">Salivary gland</tissue>
    </source>
</reference>
<accession>L7MLX4</accession>
<comment type="subcellular location">
    <subcellularLocation>
        <location evidence="1">Secreted</location>
    </subcellularLocation>
</comment>
<proteinExistence type="evidence at transcript level"/>
<feature type="signal peptide" evidence="3">
    <location>
        <begin position="1"/>
        <end position="17"/>
    </location>
</feature>
<dbReference type="AlphaFoldDB" id="L7MLX4"/>
<evidence type="ECO:0000313" key="5">
    <source>
        <dbReference type="EMBL" id="JAA65015.1"/>
    </source>
</evidence>
<dbReference type="GO" id="GO:0005576">
    <property type="term" value="C:extracellular region"/>
    <property type="evidence" value="ECO:0007669"/>
    <property type="project" value="UniProtKB-SubCell"/>
</dbReference>
<keyword evidence="3" id="KW-0732">Signal</keyword>
<sequence>MFIVILAVISTNASVEAKALIADFSHECQVCTYDGHYMPDGAVYNLSEPCAQVTCSAICSSVTVVGCPAPEGAQGGSRADNEWPHCCESVKSKIQCTTKPYY</sequence>
<keyword evidence="2" id="KW-0964">Secreted</keyword>
<feature type="non-terminal residue" evidence="5">
    <location>
        <position position="102"/>
    </location>
</feature>
<dbReference type="EMBL" id="GACK01000019">
    <property type="protein sequence ID" value="JAA65015.1"/>
    <property type="molecule type" value="mRNA"/>
</dbReference>
<dbReference type="SMART" id="SM01318">
    <property type="entry name" value="SVWC"/>
    <property type="match status" value="1"/>
</dbReference>